<dbReference type="EMBL" id="JAKUCV010005419">
    <property type="protein sequence ID" value="KAJ4831271.1"/>
    <property type="molecule type" value="Genomic_DNA"/>
</dbReference>
<gene>
    <name evidence="1" type="ORF">Tsubulata_007412</name>
</gene>
<organism evidence="1 2">
    <name type="scientific">Turnera subulata</name>
    <dbReference type="NCBI Taxonomy" id="218843"/>
    <lineage>
        <taxon>Eukaryota</taxon>
        <taxon>Viridiplantae</taxon>
        <taxon>Streptophyta</taxon>
        <taxon>Embryophyta</taxon>
        <taxon>Tracheophyta</taxon>
        <taxon>Spermatophyta</taxon>
        <taxon>Magnoliopsida</taxon>
        <taxon>eudicotyledons</taxon>
        <taxon>Gunneridae</taxon>
        <taxon>Pentapetalae</taxon>
        <taxon>rosids</taxon>
        <taxon>fabids</taxon>
        <taxon>Malpighiales</taxon>
        <taxon>Passifloraceae</taxon>
        <taxon>Turnera</taxon>
    </lineage>
</organism>
<comment type="caution">
    <text evidence="1">The sequence shown here is derived from an EMBL/GenBank/DDBJ whole genome shotgun (WGS) entry which is preliminary data.</text>
</comment>
<accession>A0A9Q0J6C5</accession>
<reference evidence="1" key="1">
    <citation type="submission" date="2022-02" db="EMBL/GenBank/DDBJ databases">
        <authorList>
            <person name="Henning P.M."/>
            <person name="McCubbin A.G."/>
            <person name="Shore J.S."/>
        </authorList>
    </citation>
    <scope>NUCLEOTIDE SEQUENCE</scope>
    <source>
        <strain evidence="1">F60SS</strain>
        <tissue evidence="1">Leaves</tissue>
    </source>
</reference>
<proteinExistence type="predicted"/>
<protein>
    <submittedName>
        <fullName evidence="1">Uncharacterized protein</fullName>
    </submittedName>
</protein>
<sequence length="69" mass="7907">MLTMASYSRGSCADFGQRLEFGDVLPRWTVLGRNPARFRQPREIFRRTRNGLLGKTRALDSYASNGPWT</sequence>
<reference evidence="1" key="2">
    <citation type="journal article" date="2023" name="Plants (Basel)">
        <title>Annotation of the Turnera subulata (Passifloraceae) Draft Genome Reveals the S-Locus Evolved after the Divergence of Turneroideae from Passifloroideae in a Stepwise Manner.</title>
        <authorList>
            <person name="Henning P.M."/>
            <person name="Roalson E.H."/>
            <person name="Mir W."/>
            <person name="McCubbin A.G."/>
            <person name="Shore J.S."/>
        </authorList>
    </citation>
    <scope>NUCLEOTIDE SEQUENCE</scope>
    <source>
        <strain evidence="1">F60SS</strain>
    </source>
</reference>
<dbReference type="AlphaFoldDB" id="A0A9Q0J6C5"/>
<dbReference type="Proteomes" id="UP001141552">
    <property type="component" value="Unassembled WGS sequence"/>
</dbReference>
<evidence type="ECO:0000313" key="1">
    <source>
        <dbReference type="EMBL" id="KAJ4831271.1"/>
    </source>
</evidence>
<keyword evidence="2" id="KW-1185">Reference proteome</keyword>
<name>A0A9Q0J6C5_9ROSI</name>
<evidence type="ECO:0000313" key="2">
    <source>
        <dbReference type="Proteomes" id="UP001141552"/>
    </source>
</evidence>